<evidence type="ECO:0000313" key="5">
    <source>
        <dbReference type="Proteomes" id="UP000183263"/>
    </source>
</evidence>
<gene>
    <name evidence="4" type="ORF">SAMN05444695_11822</name>
</gene>
<dbReference type="Gene3D" id="1.20.120.530">
    <property type="entry name" value="GntR ligand-binding domain-like"/>
    <property type="match status" value="1"/>
</dbReference>
<dbReference type="Pfam" id="PF00392">
    <property type="entry name" value="GntR"/>
    <property type="match status" value="1"/>
</dbReference>
<dbReference type="SUPFAM" id="SSF48008">
    <property type="entry name" value="GntR ligand-binding domain-like"/>
    <property type="match status" value="1"/>
</dbReference>
<dbReference type="PROSITE" id="PS50949">
    <property type="entry name" value="HTH_GNTR"/>
    <property type="match status" value="1"/>
</dbReference>
<keyword evidence="2 4" id="KW-0238">DNA-binding</keyword>
<name>A0A1G8RK79_9NOCA</name>
<reference evidence="4 5" key="1">
    <citation type="submission" date="2016-10" db="EMBL/GenBank/DDBJ databases">
        <authorList>
            <person name="de Groot N.N."/>
        </authorList>
    </citation>
    <scope>NUCLEOTIDE SEQUENCE [LARGE SCALE GENOMIC DNA]</scope>
    <source>
        <strain evidence="4 5">DSM 44892</strain>
    </source>
</reference>
<dbReference type="InterPro" id="IPR008920">
    <property type="entry name" value="TF_FadR/GntR_C"/>
</dbReference>
<dbReference type="GO" id="GO:0003700">
    <property type="term" value="F:DNA-binding transcription factor activity"/>
    <property type="evidence" value="ECO:0007669"/>
    <property type="project" value="InterPro"/>
</dbReference>
<keyword evidence="3" id="KW-0804">Transcription</keyword>
<dbReference type="OrthoDB" id="8680240at2"/>
<dbReference type="AlphaFoldDB" id="A0A1G8RK79"/>
<dbReference type="InterPro" id="IPR036388">
    <property type="entry name" value="WH-like_DNA-bd_sf"/>
</dbReference>
<dbReference type="InterPro" id="IPR011711">
    <property type="entry name" value="GntR_C"/>
</dbReference>
<evidence type="ECO:0000256" key="1">
    <source>
        <dbReference type="ARBA" id="ARBA00023015"/>
    </source>
</evidence>
<accession>A0A1G8RK79</accession>
<dbReference type="SMART" id="SM00895">
    <property type="entry name" value="FCD"/>
    <property type="match status" value="1"/>
</dbReference>
<dbReference type="CDD" id="cd07377">
    <property type="entry name" value="WHTH_GntR"/>
    <property type="match status" value="1"/>
</dbReference>
<proteinExistence type="predicted"/>
<keyword evidence="1" id="KW-0805">Transcription regulation</keyword>
<dbReference type="SUPFAM" id="SSF46785">
    <property type="entry name" value="Winged helix' DNA-binding domain"/>
    <property type="match status" value="1"/>
</dbReference>
<dbReference type="InterPro" id="IPR000524">
    <property type="entry name" value="Tscrpt_reg_HTH_GntR"/>
</dbReference>
<keyword evidence="5" id="KW-1185">Reference proteome</keyword>
<dbReference type="Pfam" id="PF07729">
    <property type="entry name" value="FCD"/>
    <property type="match status" value="1"/>
</dbReference>
<dbReference type="EMBL" id="FNDN01000018">
    <property type="protein sequence ID" value="SDJ17366.1"/>
    <property type="molecule type" value="Genomic_DNA"/>
</dbReference>
<dbReference type="Proteomes" id="UP000183263">
    <property type="component" value="Unassembled WGS sequence"/>
</dbReference>
<dbReference type="GO" id="GO:0003677">
    <property type="term" value="F:DNA binding"/>
    <property type="evidence" value="ECO:0007669"/>
    <property type="project" value="UniProtKB-KW"/>
</dbReference>
<sequence length="231" mass="25951">MARQNAAPLGEQVYLSLRDDLMTGRISPSQRLGEEKLAEIYNVSRTPVREALARLLADGLVQRDTDGLYPYRPRLEELAGLYELRITLELRGIERIRDDARLSHDPDVLGPELDHWYTLRKESPAPDAGFVVLDERFHTVLLASSGNKALSDALVNVNARVRPVRMFDYLTPDRMGATIDEHIQVAELVLDGDLDAAHATLLSHISESREVVIDRAEQALSFAKMAWAVRD</sequence>
<evidence type="ECO:0000256" key="2">
    <source>
        <dbReference type="ARBA" id="ARBA00023125"/>
    </source>
</evidence>
<dbReference type="PRINTS" id="PR00035">
    <property type="entry name" value="HTHGNTR"/>
</dbReference>
<dbReference type="RefSeq" id="WP_072739861.1">
    <property type="nucleotide sequence ID" value="NZ_CP048813.1"/>
</dbReference>
<dbReference type="PANTHER" id="PTHR43537:SF45">
    <property type="entry name" value="GNTR FAMILY REGULATORY PROTEIN"/>
    <property type="match status" value="1"/>
</dbReference>
<dbReference type="Gene3D" id="1.10.10.10">
    <property type="entry name" value="Winged helix-like DNA-binding domain superfamily/Winged helix DNA-binding domain"/>
    <property type="match status" value="1"/>
</dbReference>
<dbReference type="PANTHER" id="PTHR43537">
    <property type="entry name" value="TRANSCRIPTIONAL REGULATOR, GNTR FAMILY"/>
    <property type="match status" value="1"/>
</dbReference>
<protein>
    <submittedName>
        <fullName evidence="4">DNA-binding transcriptional regulator, GntR family</fullName>
    </submittedName>
</protein>
<dbReference type="InterPro" id="IPR036390">
    <property type="entry name" value="WH_DNA-bd_sf"/>
</dbReference>
<evidence type="ECO:0000256" key="3">
    <source>
        <dbReference type="ARBA" id="ARBA00023163"/>
    </source>
</evidence>
<evidence type="ECO:0000313" key="4">
    <source>
        <dbReference type="EMBL" id="SDJ17366.1"/>
    </source>
</evidence>
<dbReference type="SMART" id="SM00345">
    <property type="entry name" value="HTH_GNTR"/>
    <property type="match status" value="1"/>
</dbReference>
<organism evidence="4 5">
    <name type="scientific">Rhodococcus triatomae</name>
    <dbReference type="NCBI Taxonomy" id="300028"/>
    <lineage>
        <taxon>Bacteria</taxon>
        <taxon>Bacillati</taxon>
        <taxon>Actinomycetota</taxon>
        <taxon>Actinomycetes</taxon>
        <taxon>Mycobacteriales</taxon>
        <taxon>Nocardiaceae</taxon>
        <taxon>Rhodococcus</taxon>
    </lineage>
</organism>